<comment type="caution">
    <text evidence="1">The sequence shown here is derived from an EMBL/GenBank/DDBJ whole genome shotgun (WGS) entry which is preliminary data.</text>
</comment>
<feature type="non-terminal residue" evidence="1">
    <location>
        <position position="1"/>
    </location>
</feature>
<sequence length="76" mass="7742">EARYEDTSIGASPDTISPALVSLGIDAACLLAPEGEAAGQEGEGGEGGLELFIVWDAACVLCLTSSLECRKQARSA</sequence>
<organism evidence="1 2">
    <name type="scientific">Ophiocordyceps polyrhachis-furcata BCC 54312</name>
    <dbReference type="NCBI Taxonomy" id="1330021"/>
    <lineage>
        <taxon>Eukaryota</taxon>
        <taxon>Fungi</taxon>
        <taxon>Dikarya</taxon>
        <taxon>Ascomycota</taxon>
        <taxon>Pezizomycotina</taxon>
        <taxon>Sordariomycetes</taxon>
        <taxon>Hypocreomycetidae</taxon>
        <taxon>Hypocreales</taxon>
        <taxon>Ophiocordycipitaceae</taxon>
        <taxon>Ophiocordyceps</taxon>
    </lineage>
</organism>
<evidence type="ECO:0000313" key="2">
    <source>
        <dbReference type="Proteomes" id="UP000253664"/>
    </source>
</evidence>
<accession>A0A367LDL3</accession>
<dbReference type="AlphaFoldDB" id="A0A367LDL3"/>
<evidence type="ECO:0000313" key="1">
    <source>
        <dbReference type="EMBL" id="RCI12501.1"/>
    </source>
</evidence>
<name>A0A367LDL3_9HYPO</name>
<protein>
    <submittedName>
        <fullName evidence="1">Uncharacterized protein</fullName>
    </submittedName>
</protein>
<keyword evidence="2" id="KW-1185">Reference proteome</keyword>
<reference evidence="1 2" key="1">
    <citation type="journal article" date="2015" name="BMC Genomics">
        <title>Insights from the genome of Ophiocordyceps polyrhachis-furcata to pathogenicity and host specificity in insect fungi.</title>
        <authorList>
            <person name="Wichadakul D."/>
            <person name="Kobmoo N."/>
            <person name="Ingsriswang S."/>
            <person name="Tangphatsornruang S."/>
            <person name="Chantasingh D."/>
            <person name="Luangsa-ard J.J."/>
            <person name="Eurwilaichitr L."/>
        </authorList>
    </citation>
    <scope>NUCLEOTIDE SEQUENCE [LARGE SCALE GENOMIC DNA]</scope>
    <source>
        <strain evidence="1 2">BCC 54312</strain>
    </source>
</reference>
<proteinExistence type="predicted"/>
<dbReference type="EMBL" id="LKCN02000007">
    <property type="protein sequence ID" value="RCI12501.1"/>
    <property type="molecule type" value="Genomic_DNA"/>
</dbReference>
<dbReference type="Proteomes" id="UP000253664">
    <property type="component" value="Unassembled WGS sequence"/>
</dbReference>
<gene>
    <name evidence="1" type="ORF">L249_0925</name>
</gene>